<accession>A0AAE3XCA0</accession>
<dbReference type="AlphaFoldDB" id="A0AAE3XCA0"/>
<dbReference type="EMBL" id="JAVDQK010000004">
    <property type="protein sequence ID" value="MDR6218386.1"/>
    <property type="molecule type" value="Genomic_DNA"/>
</dbReference>
<organism evidence="1 2">
    <name type="scientific">Deinococcus soli</name>
    <name type="common">ex Cha et al. 2016</name>
    <dbReference type="NCBI Taxonomy" id="1309411"/>
    <lineage>
        <taxon>Bacteria</taxon>
        <taxon>Thermotogati</taxon>
        <taxon>Deinococcota</taxon>
        <taxon>Deinococci</taxon>
        <taxon>Deinococcales</taxon>
        <taxon>Deinococcaceae</taxon>
        <taxon>Deinococcus</taxon>
    </lineage>
</organism>
<proteinExistence type="predicted"/>
<name>A0AAE3XCA0_9DEIO</name>
<gene>
    <name evidence="1" type="ORF">J2Y00_001949</name>
</gene>
<dbReference type="RefSeq" id="WP_309854826.1">
    <property type="nucleotide sequence ID" value="NZ_JAVDQJ010000005.1"/>
</dbReference>
<protein>
    <submittedName>
        <fullName evidence="1">Uncharacterized protein</fullName>
    </submittedName>
</protein>
<comment type="caution">
    <text evidence="1">The sequence shown here is derived from an EMBL/GenBank/DDBJ whole genome shotgun (WGS) entry which is preliminary data.</text>
</comment>
<evidence type="ECO:0000313" key="1">
    <source>
        <dbReference type="EMBL" id="MDR6218386.1"/>
    </source>
</evidence>
<dbReference type="Proteomes" id="UP001185331">
    <property type="component" value="Unassembled WGS sequence"/>
</dbReference>
<reference evidence="1" key="1">
    <citation type="submission" date="2023-07" db="EMBL/GenBank/DDBJ databases">
        <title>Sorghum-associated microbial communities from plants grown in Nebraska, USA.</title>
        <authorList>
            <person name="Schachtman D."/>
        </authorList>
    </citation>
    <scope>NUCLEOTIDE SEQUENCE</scope>
    <source>
        <strain evidence="1">BE330</strain>
    </source>
</reference>
<sequence>MRQNLKKIARSLRQNARNAVTPAFAPPAERAAPRVHPRYTVDIKDHGTTVVEVRHNVDGVRTVYLDGTDLVLGTVSHTEWMAKGDYGALKAVVRTYIHQVAAAA</sequence>
<evidence type="ECO:0000313" key="2">
    <source>
        <dbReference type="Proteomes" id="UP001185331"/>
    </source>
</evidence>